<evidence type="ECO:0000259" key="5">
    <source>
        <dbReference type="Pfam" id="PF00248"/>
    </source>
</evidence>
<dbReference type="InterPro" id="IPR050523">
    <property type="entry name" value="AKR_Detox_Biosynth"/>
</dbReference>
<dbReference type="Proteomes" id="UP000223968">
    <property type="component" value="Unassembled WGS sequence"/>
</dbReference>
<dbReference type="InterPro" id="IPR036812">
    <property type="entry name" value="NAD(P)_OxRdtase_dom_sf"/>
</dbReference>
<evidence type="ECO:0000313" key="7">
    <source>
        <dbReference type="Proteomes" id="UP000223968"/>
    </source>
</evidence>
<dbReference type="PANTHER" id="PTHR43364">
    <property type="entry name" value="NADH-SPECIFIC METHYLGLYOXAL REDUCTASE-RELATED"/>
    <property type="match status" value="1"/>
</dbReference>
<evidence type="ECO:0000256" key="1">
    <source>
        <dbReference type="ARBA" id="ARBA00004721"/>
    </source>
</evidence>
<protein>
    <recommendedName>
        <fullName evidence="4">Aldo-keto reductase ausK</fullName>
    </recommendedName>
</protein>
<reference evidence="6 7" key="1">
    <citation type="submission" date="2017-10" db="EMBL/GenBank/DDBJ databases">
        <title>Comparative genomics in systemic dimorphic fungi from Ajellomycetaceae.</title>
        <authorList>
            <person name="Munoz J.F."/>
            <person name="Mcewen J.G."/>
            <person name="Clay O.K."/>
            <person name="Cuomo C.A."/>
        </authorList>
    </citation>
    <scope>NUCLEOTIDE SEQUENCE [LARGE SCALE GENOMIC DNA]</scope>
    <source>
        <strain evidence="6 7">UAMH5409</strain>
    </source>
</reference>
<dbReference type="GO" id="GO:0016491">
    <property type="term" value="F:oxidoreductase activity"/>
    <property type="evidence" value="ECO:0007669"/>
    <property type="project" value="UniProtKB-KW"/>
</dbReference>
<comment type="similarity">
    <text evidence="3">Belongs to the aldo/keto reductase family. Aldo/keto reductase 2 subfamily.</text>
</comment>
<dbReference type="OrthoDB" id="48988at2759"/>
<dbReference type="STRING" id="1447875.A0A2B7XZZ5"/>
<evidence type="ECO:0000256" key="3">
    <source>
        <dbReference type="ARBA" id="ARBA00038157"/>
    </source>
</evidence>
<evidence type="ECO:0000313" key="6">
    <source>
        <dbReference type="EMBL" id="PGH14047.1"/>
    </source>
</evidence>
<dbReference type="FunFam" id="3.20.20.100:FF:000024">
    <property type="entry name" value="Aryl-alcohol dehydrogenase"/>
    <property type="match status" value="1"/>
</dbReference>
<organism evidence="6 7">
    <name type="scientific">Helicocarpus griseus UAMH5409</name>
    <dbReference type="NCBI Taxonomy" id="1447875"/>
    <lineage>
        <taxon>Eukaryota</taxon>
        <taxon>Fungi</taxon>
        <taxon>Dikarya</taxon>
        <taxon>Ascomycota</taxon>
        <taxon>Pezizomycotina</taxon>
        <taxon>Eurotiomycetes</taxon>
        <taxon>Eurotiomycetidae</taxon>
        <taxon>Onygenales</taxon>
        <taxon>Ajellomycetaceae</taxon>
        <taxon>Helicocarpus</taxon>
    </lineage>
</organism>
<dbReference type="PANTHER" id="PTHR43364:SF2">
    <property type="entry name" value="ARYL-ALCOHOL DEHYDROGENASE AAD10-RELATED"/>
    <property type="match status" value="1"/>
</dbReference>
<name>A0A2B7XZZ5_9EURO</name>
<gene>
    <name evidence="6" type="ORF">AJ79_03317</name>
</gene>
<dbReference type="SUPFAM" id="SSF51430">
    <property type="entry name" value="NAD(P)-linked oxidoreductase"/>
    <property type="match status" value="1"/>
</dbReference>
<accession>A0A2B7XZZ5</accession>
<comment type="pathway">
    <text evidence="1">Secondary metabolite biosynthesis; terpenoid biosynthesis.</text>
</comment>
<evidence type="ECO:0000256" key="2">
    <source>
        <dbReference type="ARBA" id="ARBA00023002"/>
    </source>
</evidence>
<dbReference type="Gene3D" id="3.20.20.100">
    <property type="entry name" value="NADP-dependent oxidoreductase domain"/>
    <property type="match status" value="1"/>
</dbReference>
<keyword evidence="7" id="KW-1185">Reference proteome</keyword>
<dbReference type="EMBL" id="PDNB01000039">
    <property type="protein sequence ID" value="PGH14047.1"/>
    <property type="molecule type" value="Genomic_DNA"/>
</dbReference>
<dbReference type="InterPro" id="IPR023210">
    <property type="entry name" value="NADP_OxRdtase_dom"/>
</dbReference>
<feature type="domain" description="NADP-dependent oxidoreductase" evidence="5">
    <location>
        <begin position="31"/>
        <end position="341"/>
    </location>
</feature>
<dbReference type="Pfam" id="PF00248">
    <property type="entry name" value="Aldo_ket_red"/>
    <property type="match status" value="1"/>
</dbReference>
<evidence type="ECO:0000256" key="4">
    <source>
        <dbReference type="ARBA" id="ARBA00073126"/>
    </source>
</evidence>
<dbReference type="AlphaFoldDB" id="A0A2B7XZZ5"/>
<proteinExistence type="inferred from homology"/>
<comment type="caution">
    <text evidence="6">The sequence shown here is derived from an EMBL/GenBank/DDBJ whole genome shotgun (WGS) entry which is preliminary data.</text>
</comment>
<sequence>MSEVFKPAPEPPTELGRYRILSSTAGVRVSPLCLGAMSIGSSWADLMGTMDKEQSFKLLDAYFEAGGNFIDTANNYQNEDSERYIGEWMEDRGNRDLLFVATKFSIQYRSWELGKGKTVNYSGNHKKSLHLSLRDSLQKLGTDYIDLLYVHWWDWTTSIEELMDSLHTVVQQGKVLYLGVSDTPAWVVSAANTYARAHGKTPFSVYQGRWNVLMRDFERDIIPMARHFGMALCPFDVLGGGKLQSRQQIDARREAGEGLRAMFSPGDQNEEERRVSEVLETIAKQHGAASVQQIAIAYVIQKARNVFPVIGGRKVEHLQDNIEALSIRLTDEQIEQLENIKEFEIGFPMSLIGEDPRETGAAGPLVASSAHIAW</sequence>
<keyword evidence="2" id="KW-0560">Oxidoreductase</keyword>